<dbReference type="OrthoDB" id="9798201at2"/>
<dbReference type="PROSITE" id="PS51819">
    <property type="entry name" value="VOC"/>
    <property type="match status" value="1"/>
</dbReference>
<comment type="caution">
    <text evidence="3">The sequence shown here is derived from an EMBL/GenBank/DDBJ whole genome shotgun (WGS) entry which is preliminary data.</text>
</comment>
<dbReference type="SUPFAM" id="SSF54593">
    <property type="entry name" value="Glyoxalase/Bleomycin resistance protein/Dihydroxybiphenyl dioxygenase"/>
    <property type="match status" value="1"/>
</dbReference>
<organism evidence="3 5">
    <name type="scientific">Micromonospora musae</name>
    <dbReference type="NCBI Taxonomy" id="1894970"/>
    <lineage>
        <taxon>Bacteria</taxon>
        <taxon>Bacillati</taxon>
        <taxon>Actinomycetota</taxon>
        <taxon>Actinomycetes</taxon>
        <taxon>Micromonosporales</taxon>
        <taxon>Micromonosporaceae</taxon>
        <taxon>Micromonospora</taxon>
    </lineage>
</organism>
<accession>A0A3A9XUQ0</accession>
<dbReference type="EMBL" id="RAZT01000013">
    <property type="protein sequence ID" value="RKN28938.1"/>
    <property type="molecule type" value="Genomic_DNA"/>
</dbReference>
<feature type="domain" description="VOC" evidence="1">
    <location>
        <begin position="8"/>
        <end position="124"/>
    </location>
</feature>
<dbReference type="Proteomes" id="UP000275865">
    <property type="component" value="Unassembled WGS sequence"/>
</dbReference>
<evidence type="ECO:0000313" key="3">
    <source>
        <dbReference type="EMBL" id="RKN28938.1"/>
    </source>
</evidence>
<dbReference type="PANTHER" id="PTHR33993">
    <property type="entry name" value="GLYOXALASE-RELATED"/>
    <property type="match status" value="1"/>
</dbReference>
<evidence type="ECO:0000259" key="1">
    <source>
        <dbReference type="PROSITE" id="PS51819"/>
    </source>
</evidence>
<dbReference type="Pfam" id="PF00903">
    <property type="entry name" value="Glyoxalase"/>
    <property type="match status" value="1"/>
</dbReference>
<gene>
    <name evidence="3" type="ORF">D7044_24665</name>
    <name evidence="2" type="ORF">D7147_12765</name>
</gene>
<evidence type="ECO:0000313" key="5">
    <source>
        <dbReference type="Proteomes" id="UP000275865"/>
    </source>
</evidence>
<evidence type="ECO:0000313" key="2">
    <source>
        <dbReference type="EMBL" id="RKN20159.1"/>
    </source>
</evidence>
<dbReference type="InterPro" id="IPR052164">
    <property type="entry name" value="Anthracycline_SecMetBiosynth"/>
</dbReference>
<sequence length="125" mass="13494">MSDAPLAEELFPILTTGDLAAALRFYGELLGGTVSYRFPEEGEPVYVTLRLGAAQLGLGRQDEPGRLENDRVTLWVYVADCAAAVRRLRAAGVRVVAEPAAQPWGERMAVVLDPDGNRVLVADRG</sequence>
<dbReference type="InterPro" id="IPR037523">
    <property type="entry name" value="VOC_core"/>
</dbReference>
<dbReference type="RefSeq" id="WP_120677812.1">
    <property type="nucleotide sequence ID" value="NZ_RAZS01000004.1"/>
</dbReference>
<dbReference type="Gene3D" id="3.10.180.10">
    <property type="entry name" value="2,3-Dihydroxybiphenyl 1,2-Dioxygenase, domain 1"/>
    <property type="match status" value="1"/>
</dbReference>
<name>A0A3A9XUQ0_9ACTN</name>
<dbReference type="InterPro" id="IPR029068">
    <property type="entry name" value="Glyas_Bleomycin-R_OHBP_Dase"/>
</dbReference>
<keyword evidence="4" id="KW-1185">Reference proteome</keyword>
<evidence type="ECO:0000313" key="4">
    <source>
        <dbReference type="Proteomes" id="UP000271548"/>
    </source>
</evidence>
<reference evidence="4 5" key="1">
    <citation type="submission" date="2018-09" db="EMBL/GenBank/DDBJ databases">
        <title>Micromonospora sp. nov. MS1-9, isolated from a root of Musa sp.</title>
        <authorList>
            <person name="Kuncharoen N."/>
            <person name="Kudo T."/>
            <person name="Ohkuma M."/>
            <person name="Yuki M."/>
            <person name="Tanasupawat S."/>
        </authorList>
    </citation>
    <scope>NUCLEOTIDE SEQUENCE [LARGE SCALE GENOMIC DNA]</scope>
    <source>
        <strain evidence="3 5">MS1-9</strain>
        <strain evidence="2 4">NGC1-4</strain>
    </source>
</reference>
<dbReference type="InterPro" id="IPR004360">
    <property type="entry name" value="Glyas_Fos-R_dOase_dom"/>
</dbReference>
<dbReference type="Proteomes" id="UP000271548">
    <property type="component" value="Unassembled WGS sequence"/>
</dbReference>
<proteinExistence type="predicted"/>
<dbReference type="AlphaFoldDB" id="A0A3A9XUQ0"/>
<protein>
    <submittedName>
        <fullName evidence="3">Bleomycin resistance protein</fullName>
    </submittedName>
</protein>
<dbReference type="EMBL" id="RAZS01000004">
    <property type="protein sequence ID" value="RKN20159.1"/>
    <property type="molecule type" value="Genomic_DNA"/>
</dbReference>